<dbReference type="InterPro" id="IPR001509">
    <property type="entry name" value="Epimerase_deHydtase"/>
</dbReference>
<evidence type="ECO:0000313" key="3">
    <source>
        <dbReference type="EMBL" id="BCS89181.1"/>
    </source>
</evidence>
<dbReference type="SUPFAM" id="SSF51735">
    <property type="entry name" value="NAD(P)-binding Rossmann-fold domains"/>
    <property type="match status" value="1"/>
</dbReference>
<dbReference type="Proteomes" id="UP001053296">
    <property type="component" value="Chromosome"/>
</dbReference>
<comment type="similarity">
    <text evidence="1">Belongs to the NAD(P)-dependent epimerase/dehydratase family.</text>
</comment>
<evidence type="ECO:0000256" key="1">
    <source>
        <dbReference type="ARBA" id="ARBA00007637"/>
    </source>
</evidence>
<keyword evidence="4" id="KW-1185">Reference proteome</keyword>
<proteinExistence type="inferred from homology"/>
<dbReference type="InterPro" id="IPR036291">
    <property type="entry name" value="NAD(P)-bd_dom_sf"/>
</dbReference>
<gene>
    <name evidence="3" type="ORF">PSDVSF_24230</name>
</gene>
<evidence type="ECO:0000259" key="2">
    <source>
        <dbReference type="Pfam" id="PF01370"/>
    </source>
</evidence>
<evidence type="ECO:0000313" key="4">
    <source>
        <dbReference type="Proteomes" id="UP001053296"/>
    </source>
</evidence>
<dbReference type="PANTHER" id="PTHR43000">
    <property type="entry name" value="DTDP-D-GLUCOSE 4,6-DEHYDRATASE-RELATED"/>
    <property type="match status" value="1"/>
</dbReference>
<organism evidence="3 4">
    <name type="scientific">Pseudodesulfovibrio sediminis</name>
    <dbReference type="NCBI Taxonomy" id="2810563"/>
    <lineage>
        <taxon>Bacteria</taxon>
        <taxon>Pseudomonadati</taxon>
        <taxon>Thermodesulfobacteriota</taxon>
        <taxon>Desulfovibrionia</taxon>
        <taxon>Desulfovibrionales</taxon>
        <taxon>Desulfovibrionaceae</taxon>
    </lineage>
</organism>
<accession>A0ABN6EVN8</accession>
<feature type="domain" description="NAD-dependent epimerase/dehydratase" evidence="2">
    <location>
        <begin position="5"/>
        <end position="211"/>
    </location>
</feature>
<dbReference type="RefSeq" id="WP_229591166.1">
    <property type="nucleotide sequence ID" value="NZ_AP024485.1"/>
</dbReference>
<dbReference type="Gene3D" id="3.40.50.720">
    <property type="entry name" value="NAD(P)-binding Rossmann-like Domain"/>
    <property type="match status" value="1"/>
</dbReference>
<reference evidence="3" key="1">
    <citation type="journal article" date="2022" name="Arch. Microbiol.">
        <title>Pseudodesulfovibrio sediminis sp. nov., a mesophilic and neutrophilic sulfate-reducing bacterium isolated from sediment of a brackish lake.</title>
        <authorList>
            <person name="Takahashi A."/>
            <person name="Kojima H."/>
            <person name="Watanabe M."/>
            <person name="Fukui M."/>
        </authorList>
    </citation>
    <scope>NUCLEOTIDE SEQUENCE</scope>
    <source>
        <strain evidence="3">SF6</strain>
    </source>
</reference>
<sequence length="298" mass="32874">MGIKVLVTGARGYIGSALTRRLDSLGVKWVPFQGNVCDPKVFESFEDCSSVVHLAGKLRVESNLEAQTGLMDTNIIGTYNAARFAAQGNRSFFYASSCHYDPTEPVPSDESVQITHSSPYSFSKFSGETLIEGWRRYFDLTGAVFRIFNVYGPGQNKGFVIPDLLAQVASGEVSVMNLDDERDFVFIDDVARLMATAVMTPHDDLVTVNVGSGQTQSIGQVLDQMFALTGRTLPVKDRGLRSAIPHSQADISFAKDFYQWTPRVSFDAGLASIVKHTFQQHPKEQNEHTSGFGKLLER</sequence>
<name>A0ABN6EVN8_9BACT</name>
<dbReference type="Pfam" id="PF01370">
    <property type="entry name" value="Epimerase"/>
    <property type="match status" value="1"/>
</dbReference>
<dbReference type="EMBL" id="AP024485">
    <property type="protein sequence ID" value="BCS89181.1"/>
    <property type="molecule type" value="Genomic_DNA"/>
</dbReference>
<protein>
    <submittedName>
        <fullName evidence="3">NAD-dependent dehydratase</fullName>
    </submittedName>
</protein>